<feature type="repeat" description="ARM" evidence="5">
    <location>
        <begin position="615"/>
        <end position="657"/>
    </location>
</feature>
<keyword evidence="8" id="KW-1185">Reference proteome</keyword>
<feature type="repeat" description="ARM" evidence="5">
    <location>
        <begin position="492"/>
        <end position="534"/>
    </location>
</feature>
<comment type="caution">
    <text evidence="7">The sequence shown here is derived from an EMBL/GenBank/DDBJ whole genome shotgun (WGS) entry which is preliminary data.</text>
</comment>
<comment type="subcellular location">
    <subcellularLocation>
        <location evidence="1">Cytoplasm</location>
    </subcellularLocation>
</comment>
<dbReference type="GO" id="GO:0014704">
    <property type="term" value="C:intercalated disc"/>
    <property type="evidence" value="ECO:0007669"/>
    <property type="project" value="UniProtKB-ARBA"/>
</dbReference>
<evidence type="ECO:0000256" key="4">
    <source>
        <dbReference type="ARBA" id="ARBA00022737"/>
    </source>
</evidence>
<name>A0A8J7P5Q3_ATRSP</name>
<dbReference type="EMBL" id="JAAWVO010078054">
    <property type="protein sequence ID" value="MBN3325922.1"/>
    <property type="molecule type" value="Genomic_DNA"/>
</dbReference>
<dbReference type="GO" id="GO:0016020">
    <property type="term" value="C:membrane"/>
    <property type="evidence" value="ECO:0007669"/>
    <property type="project" value="UniProtKB-ARBA"/>
</dbReference>
<organism evidence="7 8">
    <name type="scientific">Atractosteus spatula</name>
    <name type="common">Alligator gar</name>
    <name type="synonym">Lepisosteus spatula</name>
    <dbReference type="NCBI Taxonomy" id="7917"/>
    <lineage>
        <taxon>Eukaryota</taxon>
        <taxon>Metazoa</taxon>
        <taxon>Chordata</taxon>
        <taxon>Craniata</taxon>
        <taxon>Vertebrata</taxon>
        <taxon>Euteleostomi</taxon>
        <taxon>Actinopterygii</taxon>
        <taxon>Neopterygii</taxon>
        <taxon>Holostei</taxon>
        <taxon>Semionotiformes</taxon>
        <taxon>Lepisosteidae</taxon>
        <taxon>Atractosteus</taxon>
    </lineage>
</organism>
<dbReference type="InterPro" id="IPR011989">
    <property type="entry name" value="ARM-like"/>
</dbReference>
<dbReference type="PROSITE" id="PS50176">
    <property type="entry name" value="ARM_REPEAT"/>
    <property type="match status" value="9"/>
</dbReference>
<evidence type="ECO:0000313" key="8">
    <source>
        <dbReference type="Proteomes" id="UP000736164"/>
    </source>
</evidence>
<dbReference type="InterPro" id="IPR016024">
    <property type="entry name" value="ARM-type_fold"/>
</dbReference>
<feature type="non-terminal residue" evidence="7">
    <location>
        <position position="1"/>
    </location>
</feature>
<dbReference type="Proteomes" id="UP000736164">
    <property type="component" value="Unassembled WGS sequence"/>
</dbReference>
<dbReference type="FunFam" id="1.25.10.10:FF:000015">
    <property type="entry name" value="Catenin beta-1"/>
    <property type="match status" value="1"/>
</dbReference>
<proteinExistence type="inferred from homology"/>
<dbReference type="Gene3D" id="1.25.10.10">
    <property type="entry name" value="Leucine-rich Repeat Variant"/>
    <property type="match status" value="1"/>
</dbReference>
<dbReference type="GO" id="GO:0045296">
    <property type="term" value="F:cadherin binding"/>
    <property type="evidence" value="ECO:0007669"/>
    <property type="project" value="InterPro"/>
</dbReference>
<feature type="repeat" description="ARM" evidence="5">
    <location>
        <begin position="657"/>
        <end position="699"/>
    </location>
</feature>
<feature type="repeat" description="ARM" evidence="5">
    <location>
        <begin position="366"/>
        <end position="406"/>
    </location>
</feature>
<dbReference type="PANTHER" id="PTHR45976">
    <property type="entry name" value="ARMADILLO SEGMENT POLARITY PROTEIN"/>
    <property type="match status" value="1"/>
</dbReference>
<feature type="repeat" description="ARM" evidence="5">
    <location>
        <begin position="450"/>
        <end position="492"/>
    </location>
</feature>
<feature type="repeat" description="ARM" evidence="5">
    <location>
        <begin position="704"/>
        <end position="747"/>
    </location>
</feature>
<dbReference type="AlphaFoldDB" id="A0A8J7P5Q3"/>
<feature type="repeat" description="ARM" evidence="5">
    <location>
        <begin position="534"/>
        <end position="577"/>
    </location>
</feature>
<evidence type="ECO:0000256" key="5">
    <source>
        <dbReference type="PROSITE-ProRule" id="PRU00259"/>
    </source>
</evidence>
<dbReference type="SMART" id="SM00185">
    <property type="entry name" value="ARM"/>
    <property type="match status" value="12"/>
</dbReference>
<feature type="repeat" description="ARM" evidence="5">
    <location>
        <begin position="408"/>
        <end position="451"/>
    </location>
</feature>
<gene>
    <name evidence="7" type="primary">Ctnnb1</name>
    <name evidence="7" type="ORF">GTO95_0004403</name>
</gene>
<protein>
    <submittedName>
        <fullName evidence="7">CTNB1 protein</fullName>
    </submittedName>
</protein>
<accession>A0A8J7P5Q3</accession>
<sequence>MRLRLKPPSPPAFNLRSGSSVHIWTSLLIGFSFSWTQFTESCSTTATLLGSRSHQQEQGFCTAVAHISGVQNAQPCGCPFHREGERFRRETIASPTRHKRVRVRNQEKSDVSDRWRTKVPGVHTEAGLPSPLRFGWEPYVTHTSLTLTHSHSHTHSHSSLMNRLLQFPSFLFPVTRRISTDAAPGQFPVGEGVHKSGVGVFSSAALESNRFRFLPFGYLNSDLMELDMAMEPDRKAAVSHWQQQSYLDSGIHSGATTTAPSLSGKGNPEDDDVDNQVLYEWETGFSQSFAQDQVADIDGQYAMTRAQRVRAAMFPETLDEGMQIPSTQFDGAHPTNVQRLAEPSQMLKHAVVNLINYQDDAELATRAIPELTKLLNDEDQVVVNKAAVMVHQLSKKEASRHAIMRSPQMVSAIVRTMQNTNDVETARCTAGTLHNLSHHREGLLAIFKSGGIPALVKMLGSPVDSVLFYAITTLHNLLLHQEGAKMAVRLAGGLQKMVALLNKTNVKFLAITTDCLQILAYGNQESKLIILASGGPQALVNIMRTYTYEKLLWTTSRVLKVLSVCSSNKPAIVEAGGMQALGLHLTDPSQRLVQNCLWTLRNLSDAATKQEGMEGLLGTLVQLLGSDDINVVTCAAGILSNLTCNNYKNKMMVCQVGGIEALVRTVLRAGDREDITEPAICALRHLTSRHQDAEMAQNAVRLHYGLPVVVKLLHPPSHWPLIKATVGLIRNLALCPANHAPLREQGAIPRLVQLLVRAHQDTQRRTSMGGTQQQFVEGVRMEEIVEGCTGALHILARDVHNRIVIRGLNTIPLFVQLLYSPIENIQRVAAGVLCELAQDKEAAEAIEAEGATAPLTELLHSRNEGVATYAAAVLFRMSEDKPQDYKKRLSVELTSSLFRTEPMTWNETGDLGLDIGAQGEPLGYRQDDPSYRSFHSGGYGQDAMGMDPMMDHDMGGHHPGAEYPVDGLPDLGHAQDLIEGLPPGDSNQLAWFDTDL</sequence>
<keyword evidence="4" id="KW-0677">Repeat</keyword>
<dbReference type="InterPro" id="IPR013284">
    <property type="entry name" value="Beta-catenin"/>
</dbReference>
<dbReference type="InterPro" id="IPR000225">
    <property type="entry name" value="Armadillo"/>
</dbReference>
<dbReference type="Pfam" id="PF00514">
    <property type="entry name" value="Arm"/>
    <property type="match status" value="4"/>
</dbReference>
<evidence type="ECO:0000256" key="3">
    <source>
        <dbReference type="ARBA" id="ARBA00022490"/>
    </source>
</evidence>
<evidence type="ECO:0000256" key="2">
    <source>
        <dbReference type="ARBA" id="ARBA00005462"/>
    </source>
</evidence>
<evidence type="ECO:0000256" key="1">
    <source>
        <dbReference type="ARBA" id="ARBA00004496"/>
    </source>
</evidence>
<comment type="similarity">
    <text evidence="2">Belongs to the beta-catenin family.</text>
</comment>
<evidence type="ECO:0000313" key="7">
    <source>
        <dbReference type="EMBL" id="MBN3325922.1"/>
    </source>
</evidence>
<dbReference type="PRINTS" id="PR01869">
    <property type="entry name" value="BCATNINFAMLY"/>
</dbReference>
<feature type="repeat" description="ARM" evidence="5">
    <location>
        <begin position="809"/>
        <end position="851"/>
    </location>
</feature>
<reference evidence="7" key="1">
    <citation type="journal article" date="2021" name="Cell">
        <title>Tracing the genetic footprints of vertebrate landing in non-teleost ray-finned fishes.</title>
        <authorList>
            <person name="Bi X."/>
            <person name="Wang K."/>
            <person name="Yang L."/>
            <person name="Pan H."/>
            <person name="Jiang H."/>
            <person name="Wei Q."/>
            <person name="Fang M."/>
            <person name="Yu H."/>
            <person name="Zhu C."/>
            <person name="Cai Y."/>
            <person name="He Y."/>
            <person name="Gan X."/>
            <person name="Zeng H."/>
            <person name="Yu D."/>
            <person name="Zhu Y."/>
            <person name="Jiang H."/>
            <person name="Qiu Q."/>
            <person name="Yang H."/>
            <person name="Zhang Y.E."/>
            <person name="Wang W."/>
            <person name="Zhu M."/>
            <person name="He S."/>
            <person name="Zhang G."/>
        </authorList>
    </citation>
    <scope>NUCLEOTIDE SEQUENCE</scope>
    <source>
        <strain evidence="7">Allg_001</strain>
    </source>
</reference>
<feature type="region of interest" description="Disordered" evidence="6">
    <location>
        <begin position="250"/>
        <end position="273"/>
    </location>
</feature>
<dbReference type="SUPFAM" id="SSF48371">
    <property type="entry name" value="ARM repeat"/>
    <property type="match status" value="1"/>
</dbReference>
<dbReference type="GO" id="GO:0007155">
    <property type="term" value="P:cell adhesion"/>
    <property type="evidence" value="ECO:0007669"/>
    <property type="project" value="InterPro"/>
</dbReference>
<dbReference type="CDD" id="cd21724">
    <property type="entry name" value="CTNNAbd_CTNNB1"/>
    <property type="match status" value="1"/>
</dbReference>
<keyword evidence="3" id="KW-0963">Cytoplasm</keyword>
<dbReference type="GO" id="GO:0005634">
    <property type="term" value="C:nucleus"/>
    <property type="evidence" value="ECO:0007669"/>
    <property type="project" value="UniProtKB-ARBA"/>
</dbReference>
<feature type="non-terminal residue" evidence="7">
    <location>
        <position position="996"/>
    </location>
</feature>
<evidence type="ECO:0000256" key="6">
    <source>
        <dbReference type="SAM" id="MobiDB-lite"/>
    </source>
</evidence>
<dbReference type="GO" id="GO:0005737">
    <property type="term" value="C:cytoplasm"/>
    <property type="evidence" value="ECO:0007669"/>
    <property type="project" value="UniProtKB-SubCell"/>
</dbReference>